<dbReference type="PANTHER" id="PTHR31260:SF28">
    <property type="entry name" value="CYSTATIN DOMAIN PROTEIN"/>
    <property type="match status" value="1"/>
</dbReference>
<protein>
    <submittedName>
        <fullName evidence="2">Uncharacterized protein</fullName>
    </submittedName>
</protein>
<gene>
    <name evidence="2" type="ORF">ACH5RR_000103</name>
</gene>
<keyword evidence="3" id="KW-1185">Reference proteome</keyword>
<reference evidence="2 3" key="1">
    <citation type="submission" date="2024-11" db="EMBL/GenBank/DDBJ databases">
        <title>A near-complete genome assembly of Cinchona calisaya.</title>
        <authorList>
            <person name="Lian D.C."/>
            <person name="Zhao X.W."/>
            <person name="Wei L."/>
        </authorList>
    </citation>
    <scope>NUCLEOTIDE SEQUENCE [LARGE SCALE GENOMIC DNA]</scope>
    <source>
        <tissue evidence="2">Nenye</tissue>
    </source>
</reference>
<evidence type="ECO:0000313" key="3">
    <source>
        <dbReference type="Proteomes" id="UP001630127"/>
    </source>
</evidence>
<evidence type="ECO:0000313" key="2">
    <source>
        <dbReference type="EMBL" id="KAL3536737.1"/>
    </source>
</evidence>
<dbReference type="EMBL" id="JBJUIK010000001">
    <property type="protein sequence ID" value="KAL3536737.1"/>
    <property type="molecule type" value="Genomic_DNA"/>
</dbReference>
<name>A0ABD3AZN9_9GENT</name>
<dbReference type="Proteomes" id="UP001630127">
    <property type="component" value="Unassembled WGS sequence"/>
</dbReference>
<proteinExistence type="predicted"/>
<dbReference type="PANTHER" id="PTHR31260">
    <property type="entry name" value="CYSTATIN/MONELLIN SUPERFAMILY PROTEIN"/>
    <property type="match status" value="1"/>
</dbReference>
<organism evidence="2 3">
    <name type="scientific">Cinchona calisaya</name>
    <dbReference type="NCBI Taxonomy" id="153742"/>
    <lineage>
        <taxon>Eukaryota</taxon>
        <taxon>Viridiplantae</taxon>
        <taxon>Streptophyta</taxon>
        <taxon>Embryophyta</taxon>
        <taxon>Tracheophyta</taxon>
        <taxon>Spermatophyta</taxon>
        <taxon>Magnoliopsida</taxon>
        <taxon>eudicotyledons</taxon>
        <taxon>Gunneridae</taxon>
        <taxon>Pentapetalae</taxon>
        <taxon>asterids</taxon>
        <taxon>lamiids</taxon>
        <taxon>Gentianales</taxon>
        <taxon>Rubiaceae</taxon>
        <taxon>Cinchonoideae</taxon>
        <taxon>Cinchoneae</taxon>
        <taxon>Cinchona</taxon>
    </lineage>
</organism>
<dbReference type="AlphaFoldDB" id="A0ABD3AZN9"/>
<accession>A0ABD3AZN9</accession>
<sequence length="254" mass="28707">MRGHDDKEEIIGDEKENIGGNDNGSSGREIVVSTGGEESIGSSQERVLARLKLEDLPGKVEEDDGVFRIGKGLLPDGKVDLDYLEKLKPITVEELKKICRPIDPDDYLKEYCPAGVEKMDTELWNKYYADIQASDGGFDIFNYPGHCPMATVRPMTSAIMGNEMMRDMVIGMSKTALSQYGDTHPEDAPYEFVDIEWVTGYPCATWMYNITFRARSVDNGDIKSFRARVYDKVQCWEVLLCYPKEDRLTRSVES</sequence>
<evidence type="ECO:0000256" key="1">
    <source>
        <dbReference type="SAM" id="MobiDB-lite"/>
    </source>
</evidence>
<comment type="caution">
    <text evidence="2">The sequence shown here is derived from an EMBL/GenBank/DDBJ whole genome shotgun (WGS) entry which is preliminary data.</text>
</comment>
<feature type="compositionally biased region" description="Basic and acidic residues" evidence="1">
    <location>
        <begin position="1"/>
        <end position="17"/>
    </location>
</feature>
<dbReference type="InterPro" id="IPR006462">
    <property type="entry name" value="MS5"/>
</dbReference>
<feature type="region of interest" description="Disordered" evidence="1">
    <location>
        <begin position="1"/>
        <end position="43"/>
    </location>
</feature>